<evidence type="ECO:0000313" key="1">
    <source>
        <dbReference type="EMBL" id="ORX67784.1"/>
    </source>
</evidence>
<dbReference type="EMBL" id="MCFD01000011">
    <property type="protein sequence ID" value="ORX67784.1"/>
    <property type="molecule type" value="Genomic_DNA"/>
</dbReference>
<dbReference type="RefSeq" id="XP_040741630.1">
    <property type="nucleotide sequence ID" value="XM_040888109.1"/>
</dbReference>
<evidence type="ECO:0000313" key="2">
    <source>
        <dbReference type="Proteomes" id="UP000193922"/>
    </source>
</evidence>
<comment type="caution">
    <text evidence="1">The sequence shown here is derived from an EMBL/GenBank/DDBJ whole genome shotgun (WGS) entry which is preliminary data.</text>
</comment>
<dbReference type="AlphaFoldDB" id="A0A1Y1W3Q2"/>
<proteinExistence type="predicted"/>
<reference evidence="1 2" key="1">
    <citation type="submission" date="2016-07" db="EMBL/GenBank/DDBJ databases">
        <title>Pervasive Adenine N6-methylation of Active Genes in Fungi.</title>
        <authorList>
            <consortium name="DOE Joint Genome Institute"/>
            <person name="Mondo S.J."/>
            <person name="Dannebaum R.O."/>
            <person name="Kuo R.C."/>
            <person name="Labutti K."/>
            <person name="Haridas S."/>
            <person name="Kuo A."/>
            <person name="Salamov A."/>
            <person name="Ahrendt S.R."/>
            <person name="Lipzen A."/>
            <person name="Sullivan W."/>
            <person name="Andreopoulos W.B."/>
            <person name="Clum A."/>
            <person name="Lindquist E."/>
            <person name="Daum C."/>
            <person name="Ramamoorthy G.K."/>
            <person name="Gryganskyi A."/>
            <person name="Culley D."/>
            <person name="Magnuson J.K."/>
            <person name="James T.Y."/>
            <person name="O'Malley M.A."/>
            <person name="Stajich J.E."/>
            <person name="Spatafora J.W."/>
            <person name="Visel A."/>
            <person name="Grigoriev I.V."/>
        </authorList>
    </citation>
    <scope>NUCLEOTIDE SEQUENCE [LARGE SCALE GENOMIC DNA]</scope>
    <source>
        <strain evidence="1 2">ATCC 12442</strain>
    </source>
</reference>
<sequence length="586" mass="66129">MDNLPPHVIDIIISYTIGQDKLRPELRTDTSPLTVPRTLYPLMSVNREWRRVASNFINKSAGILIRDPDGIYQYRLYRRGQETPEQAQPLEDIVATGFERHVRHLQLNLPIESIADGTAYSAIDSLLSSCKGKLNSVQTVSLRIATNCFPTFNQFLMMRDTVASPQEQANIEREVSQNVGRIGKLLKKVVPNIVSVVYSGVHHLRFNNRPLNNALLSALLGGAPSVQYLSILVGDFSHTALESGLAPNVKHMHIDLDSSSSDSIPELAARYANCLETLSVESSDKYMLCRLFKNSVDESPVVYPNLRTFVASCGYRWSGNEETYNFRVNPFPELQRLICKGVFPFTTSRVLHWIRPTIEVMEINFRDHFYNRFVEDGVFSAGSFPNLRHVKLSWFEDSKHISIVDPSPELPRVLSLSPIIKKVVFDTPVASLKIPRVALHTYRTLKDLDLSGIQLTILQSILLISTSPELHTVTLSLKSSHSANERGSISDAKIKEFQEKNICTGNPKLMTLRIRTTKFPTRLCAAQHTLLLASVFKSLQRIEVCSLDKIRNAATLAAFDKAKELNIFDNDREDRIRCMVVVLVRK</sequence>
<name>A0A1Y1W3Q2_9FUNG</name>
<dbReference type="Proteomes" id="UP000193922">
    <property type="component" value="Unassembled WGS sequence"/>
</dbReference>
<dbReference type="Gene3D" id="3.80.10.10">
    <property type="entry name" value="Ribonuclease Inhibitor"/>
    <property type="match status" value="1"/>
</dbReference>
<evidence type="ECO:0008006" key="3">
    <source>
        <dbReference type="Google" id="ProtNLM"/>
    </source>
</evidence>
<organism evidence="1 2">
    <name type="scientific">Linderina pennispora</name>
    <dbReference type="NCBI Taxonomy" id="61395"/>
    <lineage>
        <taxon>Eukaryota</taxon>
        <taxon>Fungi</taxon>
        <taxon>Fungi incertae sedis</taxon>
        <taxon>Zoopagomycota</taxon>
        <taxon>Kickxellomycotina</taxon>
        <taxon>Kickxellomycetes</taxon>
        <taxon>Kickxellales</taxon>
        <taxon>Kickxellaceae</taxon>
        <taxon>Linderina</taxon>
    </lineage>
</organism>
<dbReference type="OrthoDB" id="5522622at2759"/>
<accession>A0A1Y1W3Q2</accession>
<gene>
    <name evidence="1" type="ORF">DL89DRAFT_268989</name>
</gene>
<dbReference type="GeneID" id="63804757"/>
<protein>
    <recommendedName>
        <fullName evidence="3">F-box domain-containing protein</fullName>
    </recommendedName>
</protein>
<dbReference type="InterPro" id="IPR032675">
    <property type="entry name" value="LRR_dom_sf"/>
</dbReference>
<dbReference type="SUPFAM" id="SSF52047">
    <property type="entry name" value="RNI-like"/>
    <property type="match status" value="1"/>
</dbReference>
<keyword evidence="2" id="KW-1185">Reference proteome</keyword>